<dbReference type="Proteomes" id="UP000694383">
    <property type="component" value="Unplaced"/>
</dbReference>
<keyword evidence="3" id="KW-1185">Reference proteome</keyword>
<evidence type="ECO:0000313" key="2">
    <source>
        <dbReference type="Ensembl" id="ENSOSIP00000025328.1"/>
    </source>
</evidence>
<name>A0A8C8DS10_9TELE</name>
<evidence type="ECO:0000313" key="3">
    <source>
        <dbReference type="Proteomes" id="UP000694383"/>
    </source>
</evidence>
<accession>A0A8C8DS10</accession>
<dbReference type="AlphaFoldDB" id="A0A8C8DS10"/>
<organism evidence="2 3">
    <name type="scientific">Oryzias sinensis</name>
    <name type="common">Chinese medaka</name>
    <dbReference type="NCBI Taxonomy" id="183150"/>
    <lineage>
        <taxon>Eukaryota</taxon>
        <taxon>Metazoa</taxon>
        <taxon>Chordata</taxon>
        <taxon>Craniata</taxon>
        <taxon>Vertebrata</taxon>
        <taxon>Euteleostomi</taxon>
        <taxon>Actinopterygii</taxon>
        <taxon>Neopterygii</taxon>
        <taxon>Teleostei</taxon>
        <taxon>Neoteleostei</taxon>
        <taxon>Acanthomorphata</taxon>
        <taxon>Ovalentaria</taxon>
        <taxon>Atherinomorphae</taxon>
        <taxon>Beloniformes</taxon>
        <taxon>Adrianichthyidae</taxon>
        <taxon>Oryziinae</taxon>
        <taxon>Oryzias</taxon>
    </lineage>
</organism>
<feature type="region of interest" description="Disordered" evidence="1">
    <location>
        <begin position="1"/>
        <end position="44"/>
    </location>
</feature>
<sequence length="80" mass="8595">MSSSFKIPKRKQPEVAAPRLSQSSERLPPRVGGANVRRSPRLGPVSLRPACPSLLLYDSLTDYCLPLTAPGPPPSLGVRC</sequence>
<protein>
    <submittedName>
        <fullName evidence="2">Uncharacterized protein</fullName>
    </submittedName>
</protein>
<evidence type="ECO:0000256" key="1">
    <source>
        <dbReference type="SAM" id="MobiDB-lite"/>
    </source>
</evidence>
<proteinExistence type="predicted"/>
<dbReference type="Ensembl" id="ENSOSIT00000026716.1">
    <property type="protein sequence ID" value="ENSOSIP00000025328.1"/>
    <property type="gene ID" value="ENSOSIG00000013277.1"/>
</dbReference>
<reference evidence="2" key="1">
    <citation type="submission" date="2025-08" db="UniProtKB">
        <authorList>
            <consortium name="Ensembl"/>
        </authorList>
    </citation>
    <scope>IDENTIFICATION</scope>
</reference>
<reference evidence="2" key="2">
    <citation type="submission" date="2025-09" db="UniProtKB">
        <authorList>
            <consortium name="Ensembl"/>
        </authorList>
    </citation>
    <scope>IDENTIFICATION</scope>
</reference>